<keyword evidence="3" id="KW-1185">Reference proteome</keyword>
<sequence>MENKGDVVVGVYYRSPSQDSPESEDPECGNSDFPFVDTELVRDQLYQMDVLKSMNPDGIHPRVLKELVDAMAGPPSIIYQRSWEPGDC</sequence>
<reference evidence="3" key="2">
    <citation type="submission" date="2017-12" db="EMBL/GenBank/DDBJ databases">
        <title>Genome sequence of the Bar-tailed Godwit (Limosa lapponica baueri).</title>
        <authorList>
            <person name="Lima N.C.B."/>
            <person name="Parody-Merino A.M."/>
            <person name="Battley P.F."/>
            <person name="Fidler A.E."/>
            <person name="Prosdocimi F."/>
        </authorList>
    </citation>
    <scope>NUCLEOTIDE SEQUENCE [LARGE SCALE GENOMIC DNA]</scope>
</reference>
<reference evidence="3" key="1">
    <citation type="submission" date="2017-11" db="EMBL/GenBank/DDBJ databases">
        <authorList>
            <person name="Lima N.C."/>
            <person name="Parody-Merino A.M."/>
            <person name="Battley P.F."/>
            <person name="Fidler A.E."/>
            <person name="Prosdocimi F."/>
        </authorList>
    </citation>
    <scope>NUCLEOTIDE SEQUENCE [LARGE SCALE GENOMIC DNA]</scope>
</reference>
<proteinExistence type="predicted"/>
<evidence type="ECO:0000313" key="2">
    <source>
        <dbReference type="EMBL" id="PKU39628.1"/>
    </source>
</evidence>
<dbReference type="OrthoDB" id="416454at2759"/>
<accession>A0A2I0U0P6</accession>
<organism evidence="2 3">
    <name type="scientific">Limosa lapponica baueri</name>
    <dbReference type="NCBI Taxonomy" id="1758121"/>
    <lineage>
        <taxon>Eukaryota</taxon>
        <taxon>Metazoa</taxon>
        <taxon>Chordata</taxon>
        <taxon>Craniata</taxon>
        <taxon>Vertebrata</taxon>
        <taxon>Euteleostomi</taxon>
        <taxon>Archelosauria</taxon>
        <taxon>Archosauria</taxon>
        <taxon>Dinosauria</taxon>
        <taxon>Saurischia</taxon>
        <taxon>Theropoda</taxon>
        <taxon>Coelurosauria</taxon>
        <taxon>Aves</taxon>
        <taxon>Neognathae</taxon>
        <taxon>Neoaves</taxon>
        <taxon>Charadriiformes</taxon>
        <taxon>Scolopacidae</taxon>
        <taxon>Limosa</taxon>
    </lineage>
</organism>
<name>A0A2I0U0P6_LIMLA</name>
<dbReference type="AlphaFoldDB" id="A0A2I0U0P6"/>
<dbReference type="EMBL" id="KZ506441">
    <property type="protein sequence ID" value="PKU39628.1"/>
    <property type="molecule type" value="Genomic_DNA"/>
</dbReference>
<evidence type="ECO:0000313" key="3">
    <source>
        <dbReference type="Proteomes" id="UP000233556"/>
    </source>
</evidence>
<dbReference type="Proteomes" id="UP000233556">
    <property type="component" value="Unassembled WGS sequence"/>
</dbReference>
<protein>
    <submittedName>
        <fullName evidence="2">Uncharacterized protein</fullName>
    </submittedName>
</protein>
<evidence type="ECO:0000256" key="1">
    <source>
        <dbReference type="SAM" id="MobiDB-lite"/>
    </source>
</evidence>
<gene>
    <name evidence="2" type="ORF">llap_10074</name>
</gene>
<feature type="region of interest" description="Disordered" evidence="1">
    <location>
        <begin position="12"/>
        <end position="32"/>
    </location>
</feature>